<dbReference type="InterPro" id="IPR048534">
    <property type="entry name" value="Man2a1-like_dom"/>
</dbReference>
<dbReference type="Pfam" id="PF17677">
    <property type="entry name" value="Glyco_hydro38C2"/>
    <property type="match status" value="1"/>
</dbReference>
<dbReference type="InterPro" id="IPR011330">
    <property type="entry name" value="Glyco_hydro/deAcase_b/a-brl"/>
</dbReference>
<evidence type="ECO:0000256" key="2">
    <source>
        <dbReference type="ARBA" id="ARBA00009792"/>
    </source>
</evidence>
<dbReference type="SUPFAM" id="SSF88688">
    <property type="entry name" value="Families 57/38 glycoside transferase middle domain"/>
    <property type="match status" value="1"/>
</dbReference>
<dbReference type="SMART" id="SM00872">
    <property type="entry name" value="Alpha-mann_mid"/>
    <property type="match status" value="1"/>
</dbReference>
<accession>A0A8J1UJJ5</accession>
<dbReference type="InterPro" id="IPR011013">
    <property type="entry name" value="Gal_mutarotase_sf_dom"/>
</dbReference>
<dbReference type="InterPro" id="IPR041147">
    <property type="entry name" value="GH38_C"/>
</dbReference>
<evidence type="ECO:0000256" key="3">
    <source>
        <dbReference type="ARBA" id="ARBA00012752"/>
    </source>
</evidence>
<keyword evidence="6 11" id="KW-0378">Hydrolase</keyword>
<dbReference type="Pfam" id="PF21260">
    <property type="entry name" value="Laman-like_dom"/>
    <property type="match status" value="1"/>
</dbReference>
<evidence type="ECO:0000256" key="5">
    <source>
        <dbReference type="ARBA" id="ARBA00022729"/>
    </source>
</evidence>
<dbReference type="GO" id="GO:0005764">
    <property type="term" value="C:lysosome"/>
    <property type="evidence" value="ECO:0007669"/>
    <property type="project" value="TreeGrafter"/>
</dbReference>
<evidence type="ECO:0000256" key="8">
    <source>
        <dbReference type="ARBA" id="ARBA00023157"/>
    </source>
</evidence>
<evidence type="ECO:0000256" key="7">
    <source>
        <dbReference type="ARBA" id="ARBA00022833"/>
    </source>
</evidence>
<dbReference type="Gene3D" id="2.70.98.30">
    <property type="entry name" value="Golgi alpha-mannosidase II, domain 4"/>
    <property type="match status" value="1"/>
</dbReference>
<comment type="catalytic activity">
    <reaction evidence="1">
        <text>Hydrolysis of terminal, non-reducing alpha-D-mannose residues in alpha-D-mannosides.</text>
        <dbReference type="EC" id="3.2.1.24"/>
    </reaction>
</comment>
<dbReference type="CDD" id="cd10810">
    <property type="entry name" value="GH38N_AMII_LAM_like"/>
    <property type="match status" value="1"/>
</dbReference>
<comment type="cofactor">
    <cofactor evidence="11">
        <name>Zn(2+)</name>
        <dbReference type="ChEBI" id="CHEBI:29105"/>
    </cofactor>
    <text evidence="11">Binds 1 zinc ion per subunit.</text>
</comment>
<protein>
    <recommendedName>
        <fullName evidence="3 11">Alpha-mannosidase</fullName>
        <ecNumber evidence="11">3.2.1.-</ecNumber>
    </recommendedName>
</protein>
<sequence>MERVDCCGIRSPPDKIPIYKDTRKTTVASCIYLSSQTMELFAVGLTIILQGVLLGLALPADFRFTQFDFLRNDLDQQDQPSKCGYESCNLGKPDVLNVHLVPHTHDDVGWLKTVDQYYYGAKGTIYRAGVQYVLDSVIDALVNDPSKRFIYVEIAFFSRWWNQQHDSKRHIVKQLVNEGRLEFILGGWCMNDEAATHYNAIIDQHTLGFKFLKDNFGDCARPRVAWQIDPFGHSREQASLFAQMGFDGLFFGRLDYQDKAWRLNNRTMEHMWRGSPDNLGDAANLFTGALYNGYGPPGGFCWDAGCGDDPVMDDRRLHDYNVDEKVAAFVKAATDQASQYTTNHIIMTFGGDFAYSAAPMYFKNIDKMMALVNGRQKEVNVFYSTPSCYLYSLNKAGKKWTTKEDDFFPYAHRNNSFWTGYFTSRAAFKGMVRDTNNLLQACKQLDILANLGPEHSSSYKIDVLKRAMGVSQHHDAVSGTEKQAVAYDYAERLANGSAECQEVINIALNKLQDKAPSIAAALEWKFCNYLNVSKCGLTENNTAFYMTVYNPLGRPVDKWLRLPVRGKAYTIYTGPNGELVPNQVVPLSKETKMVPDHNNSRATADLVFKASLPALGFNTYYISQSSGRRTAVRKVRQNRNSDVTLKNERVSVVFDSMTGLVKEMTNTDKGISIPLSQNFFYYIGHDGDNSKPEKQASGAYIFRPNETNPYPINTSATLEIVNGELVNEVRQVFSNYTSQVVRLYAGSPYVEFEWTVGPIPIGDNKGREVITRYMTKLASDNKFYTDANGREILQRVRNYRPTWKLNQTEPVAGNYYPINSRAFIRDEVANSDIQFTVLNDRSQGGGSIQDGNLEIMLHRRLLHDDSLGVGEPLNETGVAGNGLVVRGKHYVYLGDKSSSAKLHRDLGEEIFMAPITAFTTSKLTPEEWAEKHTITWSGVRSALPSNVHLLTLEQWNDKALLRLENFYEKTEAEGSGEKEVQIQDLFAPFRITSMVELNLGGNQPLSQASKLQWETEDGQQGDVANEINDFEHHAPFSVKLTPMQIRTFEVTLSYT</sequence>
<dbReference type="Gene3D" id="2.60.40.1180">
    <property type="entry name" value="Golgi alpha-mannosidase II"/>
    <property type="match status" value="1"/>
</dbReference>
<dbReference type="AlphaFoldDB" id="A0A8J1UJJ5"/>
<keyword evidence="4 11" id="KW-0479">Metal-binding</keyword>
<evidence type="ECO:0000256" key="1">
    <source>
        <dbReference type="ARBA" id="ARBA00000365"/>
    </source>
</evidence>
<dbReference type="EMBL" id="CAIIXF020000009">
    <property type="protein sequence ID" value="CAH1794206.1"/>
    <property type="molecule type" value="Genomic_DNA"/>
</dbReference>
<dbReference type="PANTHER" id="PTHR11607">
    <property type="entry name" value="ALPHA-MANNOSIDASE"/>
    <property type="match status" value="1"/>
</dbReference>
<dbReference type="Proteomes" id="UP000749559">
    <property type="component" value="Unassembled WGS sequence"/>
</dbReference>
<dbReference type="GO" id="GO:0030246">
    <property type="term" value="F:carbohydrate binding"/>
    <property type="evidence" value="ECO:0007669"/>
    <property type="project" value="InterPro"/>
</dbReference>
<dbReference type="EC" id="3.2.1.-" evidence="11"/>
<dbReference type="InterPro" id="IPR011682">
    <property type="entry name" value="Glyco_hydro_38_C"/>
</dbReference>
<dbReference type="GO" id="GO:0004559">
    <property type="term" value="F:alpha-mannosidase activity"/>
    <property type="evidence" value="ECO:0007669"/>
    <property type="project" value="UniProtKB-EC"/>
</dbReference>
<evidence type="ECO:0000256" key="10">
    <source>
        <dbReference type="ARBA" id="ARBA00023295"/>
    </source>
</evidence>
<dbReference type="FunFam" id="1.20.1270.50:FF:000002">
    <property type="entry name" value="Alpha-mannosidase"/>
    <property type="match status" value="1"/>
</dbReference>
<evidence type="ECO:0000256" key="9">
    <source>
        <dbReference type="ARBA" id="ARBA00023180"/>
    </source>
</evidence>
<dbReference type="Gene3D" id="3.20.110.10">
    <property type="entry name" value="Glycoside hydrolase 38, N terminal domain"/>
    <property type="match status" value="1"/>
</dbReference>
<reference evidence="12" key="1">
    <citation type="submission" date="2022-03" db="EMBL/GenBank/DDBJ databases">
        <authorList>
            <person name="Martin C."/>
        </authorList>
    </citation>
    <scope>NUCLEOTIDE SEQUENCE</scope>
</reference>
<dbReference type="SUPFAM" id="SSF88713">
    <property type="entry name" value="Glycoside hydrolase/deacetylase"/>
    <property type="match status" value="1"/>
</dbReference>
<dbReference type="InterPro" id="IPR000602">
    <property type="entry name" value="Glyco_hydro_38_N"/>
</dbReference>
<dbReference type="FunFam" id="3.20.110.10:FF:000001">
    <property type="entry name" value="Alpha-mannosidase"/>
    <property type="match status" value="1"/>
</dbReference>
<dbReference type="InterPro" id="IPR015341">
    <property type="entry name" value="Glyco_hydro_38_cen"/>
</dbReference>
<dbReference type="InterPro" id="IPR027291">
    <property type="entry name" value="Glyco_hydro_38_N_sf"/>
</dbReference>
<keyword evidence="10 11" id="KW-0326">Glycosidase</keyword>
<proteinExistence type="inferred from homology"/>
<name>A0A8J1UJJ5_OWEFU</name>
<evidence type="ECO:0000313" key="13">
    <source>
        <dbReference type="Proteomes" id="UP000749559"/>
    </source>
</evidence>
<keyword evidence="5" id="KW-0732">Signal</keyword>
<dbReference type="InterPro" id="IPR013780">
    <property type="entry name" value="Glyco_hydro_b"/>
</dbReference>
<dbReference type="FunFam" id="1.20.1270.50:FF:000003">
    <property type="entry name" value="Alpha-mannosidase"/>
    <property type="match status" value="1"/>
</dbReference>
<dbReference type="Pfam" id="PF01074">
    <property type="entry name" value="Glyco_hydro_38N"/>
    <property type="match status" value="1"/>
</dbReference>
<keyword evidence="13" id="KW-1185">Reference proteome</keyword>
<evidence type="ECO:0000256" key="4">
    <source>
        <dbReference type="ARBA" id="ARBA00022723"/>
    </source>
</evidence>
<dbReference type="InterPro" id="IPR050843">
    <property type="entry name" value="Glycosyl_Hydrlase_38"/>
</dbReference>
<dbReference type="GO" id="GO:0006013">
    <property type="term" value="P:mannose metabolic process"/>
    <property type="evidence" value="ECO:0007669"/>
    <property type="project" value="InterPro"/>
</dbReference>
<dbReference type="GO" id="GO:0046872">
    <property type="term" value="F:metal ion binding"/>
    <property type="evidence" value="ECO:0007669"/>
    <property type="project" value="UniProtKB-KW"/>
</dbReference>
<dbReference type="Pfam" id="PF09261">
    <property type="entry name" value="Alpha-mann_mid"/>
    <property type="match status" value="1"/>
</dbReference>
<evidence type="ECO:0000256" key="6">
    <source>
        <dbReference type="ARBA" id="ARBA00022801"/>
    </source>
</evidence>
<keyword evidence="8" id="KW-1015">Disulfide bond</keyword>
<dbReference type="Pfam" id="PF07748">
    <property type="entry name" value="Glyco_hydro_38C"/>
    <property type="match status" value="1"/>
</dbReference>
<keyword evidence="9" id="KW-0325">Glycoprotein</keyword>
<gene>
    <name evidence="12" type="ORF">OFUS_LOCUS18952</name>
</gene>
<evidence type="ECO:0000256" key="11">
    <source>
        <dbReference type="RuleBase" id="RU361199"/>
    </source>
</evidence>
<dbReference type="PANTHER" id="PTHR11607:SF3">
    <property type="entry name" value="LYSOSOMAL ALPHA-MANNOSIDASE"/>
    <property type="match status" value="1"/>
</dbReference>
<dbReference type="OrthoDB" id="2016903at2759"/>
<organism evidence="12 13">
    <name type="scientific">Owenia fusiformis</name>
    <name type="common">Polychaete worm</name>
    <dbReference type="NCBI Taxonomy" id="6347"/>
    <lineage>
        <taxon>Eukaryota</taxon>
        <taxon>Metazoa</taxon>
        <taxon>Spiralia</taxon>
        <taxon>Lophotrochozoa</taxon>
        <taxon>Annelida</taxon>
        <taxon>Polychaeta</taxon>
        <taxon>Sedentaria</taxon>
        <taxon>Canalipalpata</taxon>
        <taxon>Sabellida</taxon>
        <taxon>Oweniida</taxon>
        <taxon>Oweniidae</taxon>
        <taxon>Owenia</taxon>
    </lineage>
</organism>
<dbReference type="InterPro" id="IPR028995">
    <property type="entry name" value="Glyco_hydro_57/38_cen_sf"/>
</dbReference>
<evidence type="ECO:0000313" key="12">
    <source>
        <dbReference type="EMBL" id="CAH1794206.1"/>
    </source>
</evidence>
<dbReference type="FunFam" id="2.60.40.1180:FF:000018">
    <property type="entry name" value="Alpha-mannosidase"/>
    <property type="match status" value="1"/>
</dbReference>
<keyword evidence="7 11" id="KW-0862">Zinc</keyword>
<dbReference type="FunFam" id="2.70.98.30:FF:000003">
    <property type="entry name" value="Alpha-mannosidase"/>
    <property type="match status" value="1"/>
</dbReference>
<dbReference type="SUPFAM" id="SSF74650">
    <property type="entry name" value="Galactose mutarotase-like"/>
    <property type="match status" value="1"/>
</dbReference>
<dbReference type="Gene3D" id="2.60.40.1360">
    <property type="match status" value="1"/>
</dbReference>
<dbReference type="InterPro" id="IPR037094">
    <property type="entry name" value="Glyco_hydro_38_cen_sf"/>
</dbReference>
<dbReference type="Gene3D" id="1.20.1270.50">
    <property type="entry name" value="Glycoside hydrolase family 38, central domain"/>
    <property type="match status" value="2"/>
</dbReference>
<comment type="caution">
    <text evidence="12">The sequence shown here is derived from an EMBL/GenBank/DDBJ whole genome shotgun (WGS) entry which is preliminary data.</text>
</comment>
<comment type="similarity">
    <text evidence="2 11">Belongs to the glycosyl hydrolase 38 family.</text>
</comment>